<gene>
    <name evidence="1" type="ORF">SAMN05192573_104453</name>
</gene>
<organism evidence="1 2">
    <name type="scientific">Mucilaginibacter gossypii</name>
    <dbReference type="NCBI Taxonomy" id="551996"/>
    <lineage>
        <taxon>Bacteria</taxon>
        <taxon>Pseudomonadati</taxon>
        <taxon>Bacteroidota</taxon>
        <taxon>Sphingobacteriia</taxon>
        <taxon>Sphingobacteriales</taxon>
        <taxon>Sphingobacteriaceae</taxon>
        <taxon>Mucilaginibacter</taxon>
    </lineage>
</organism>
<keyword evidence="2" id="KW-1185">Reference proteome</keyword>
<sequence>MPKPITLLLLILLLALHKTEIPDSKRATDVRLKIWPKLQKELKDKGFAPMAQCTSVSLKTSAYLKYG</sequence>
<dbReference type="EMBL" id="FNCG01000004">
    <property type="protein sequence ID" value="SDG72290.1"/>
    <property type="molecule type" value="Genomic_DNA"/>
</dbReference>
<dbReference type="Proteomes" id="UP000199705">
    <property type="component" value="Unassembled WGS sequence"/>
</dbReference>
<evidence type="ECO:0000313" key="2">
    <source>
        <dbReference type="Proteomes" id="UP000199705"/>
    </source>
</evidence>
<dbReference type="AlphaFoldDB" id="A0A1G7WM33"/>
<reference evidence="2" key="1">
    <citation type="submission" date="2016-10" db="EMBL/GenBank/DDBJ databases">
        <authorList>
            <person name="Varghese N."/>
            <person name="Submissions S."/>
        </authorList>
    </citation>
    <scope>NUCLEOTIDE SEQUENCE [LARGE SCALE GENOMIC DNA]</scope>
    <source>
        <strain evidence="2">Gh-67</strain>
    </source>
</reference>
<protein>
    <submittedName>
        <fullName evidence="1">Uncharacterized protein</fullName>
    </submittedName>
</protein>
<dbReference type="STRING" id="551996.SAMN05192573_104453"/>
<accession>A0A1G7WM33</accession>
<evidence type="ECO:0000313" key="1">
    <source>
        <dbReference type="EMBL" id="SDG72290.1"/>
    </source>
</evidence>
<name>A0A1G7WM33_9SPHI</name>
<proteinExistence type="predicted"/>